<dbReference type="Proteomes" id="UP001237501">
    <property type="component" value="Unassembled WGS sequence"/>
</dbReference>
<accession>A0AAW6VJR6</accession>
<sequence>MRDLTVSQVQRQNILNNNLALQEVEKNVGIQTNYYEDEMWLTKKQVQEFYEISDSTIERYIEKNSEELTKNGYKVLRGKALKDYKENDATLMSEGSKISVLGIFSFRAFLNLGMLLTESEKAKVLRSMILDIVIDVMNQKAGGHTKYINQRDEDFLIQIIKEENYRKKFTDALNKYVAMGNIKYAVYTNKVYQAIFNENANEYREILKLDSKENIRHTMYSEILAVIAGFENGIADSIEQEYKKKGRKLTSNETDLIFIDATKNPYLEPVIEKARNKMASWDLCFRDALHENLKNYISAVPKEDFHRFLGNKSKSLEERLEETKEVFLRLKDR</sequence>
<organism evidence="1 2">
    <name type="scientific">Aliarcobacter butzleri</name>
    <dbReference type="NCBI Taxonomy" id="28197"/>
    <lineage>
        <taxon>Bacteria</taxon>
        <taxon>Pseudomonadati</taxon>
        <taxon>Campylobacterota</taxon>
        <taxon>Epsilonproteobacteria</taxon>
        <taxon>Campylobacterales</taxon>
        <taxon>Arcobacteraceae</taxon>
        <taxon>Aliarcobacter</taxon>
    </lineage>
</organism>
<dbReference type="AlphaFoldDB" id="A0AAW6VJR6"/>
<evidence type="ECO:0000313" key="2">
    <source>
        <dbReference type="Proteomes" id="UP001237501"/>
    </source>
</evidence>
<evidence type="ECO:0000313" key="1">
    <source>
        <dbReference type="EMBL" id="MDK2042429.1"/>
    </source>
</evidence>
<keyword evidence="1" id="KW-0238">DNA-binding</keyword>
<comment type="caution">
    <text evidence="1">The sequence shown here is derived from an EMBL/GenBank/DDBJ whole genome shotgun (WGS) entry which is preliminary data.</text>
</comment>
<name>A0AAW6VJR6_9BACT</name>
<gene>
    <name evidence="1" type="ORF">PT517_11645</name>
</gene>
<reference evidence="1" key="1">
    <citation type="journal article" date="2023" name="Antibiotics">
        <title>Genomic Characterization of Antibiotic-Resistant Campylobacterales Isolated from Chilean Poultry Meat.</title>
        <authorList>
            <person name="Concha-Toloza M."/>
            <person name="Lopez-Cantillo M."/>
            <person name="Molina-Mora J.A."/>
            <person name="Collado L."/>
        </authorList>
    </citation>
    <scope>NUCLEOTIDE SEQUENCE</scope>
    <source>
        <strain evidence="1">FR1p153A2</strain>
    </source>
</reference>
<dbReference type="EMBL" id="JAQTJK010000020">
    <property type="protein sequence ID" value="MDK2042429.1"/>
    <property type="molecule type" value="Genomic_DNA"/>
</dbReference>
<proteinExistence type="predicted"/>
<dbReference type="RefSeq" id="WP_237938021.1">
    <property type="nucleotide sequence ID" value="NZ_JAKKPJ010000031.1"/>
</dbReference>
<reference evidence="1" key="2">
    <citation type="submission" date="2023-02" db="EMBL/GenBank/DDBJ databases">
        <authorList>
            <person name="Concha-Toloza M."/>
            <person name="Lopez-Cantillo M."/>
            <person name="Molina-Mora J."/>
            <person name="Collado L."/>
        </authorList>
    </citation>
    <scope>NUCLEOTIDE SEQUENCE</scope>
    <source>
        <strain evidence="1">FR1p153A2</strain>
    </source>
</reference>
<protein>
    <submittedName>
        <fullName evidence="1">DNA-binding protein</fullName>
    </submittedName>
</protein>
<dbReference type="GO" id="GO:0003677">
    <property type="term" value="F:DNA binding"/>
    <property type="evidence" value="ECO:0007669"/>
    <property type="project" value="UniProtKB-KW"/>
</dbReference>